<proteinExistence type="predicted"/>
<dbReference type="Pfam" id="PF08843">
    <property type="entry name" value="AbiEii"/>
    <property type="match status" value="1"/>
</dbReference>
<dbReference type="Gene3D" id="3.10.450.620">
    <property type="entry name" value="JHP933, nucleotidyltransferase-like core domain"/>
    <property type="match status" value="1"/>
</dbReference>
<dbReference type="AlphaFoldDB" id="A0AA96ZWM0"/>
<sequence>MKDIAISSEENRRELFQATANRMGIQPAIVEKDFWVCWILDYLFHRSLLKNHLVFKGGTSLSKCYNLIERFSEDVDLILDWRVLGYETSELMEKRTLKQQNKLNHKIQNESCLFLKKFLPKLEKDLKKELGSNIHCDIDSSNEAVIRFSYPRNFSEVSILPAIRLEINALAVRTPSENIKISPYAADFFPNLFSEKTTEIQTVTCERTFWEKITILHREAHRLKEKQFPERYSRHYYDVYCIANSAFKKKMMNQIGLLEEITAFKEKFYPNSWAQYNDAKPGTLKLMPPEYNLEKLKDDYEKMKNMFFYPDEISFDEIMKVIEDLEIEINNIK</sequence>
<evidence type="ECO:0000313" key="1">
    <source>
        <dbReference type="EMBL" id="WNY27934.1"/>
    </source>
</evidence>
<dbReference type="EMBL" id="CP131062">
    <property type="protein sequence ID" value="WNY27934.1"/>
    <property type="molecule type" value="Genomic_DNA"/>
</dbReference>
<accession>A0AA96ZWM0</accession>
<protein>
    <recommendedName>
        <fullName evidence="3">Nucleotidyl transferase AbiEii/AbiGii toxin family protein</fullName>
    </recommendedName>
</protein>
<keyword evidence="2" id="KW-1185">Reference proteome</keyword>
<dbReference type="Proteomes" id="UP001302662">
    <property type="component" value="Chromosome"/>
</dbReference>
<gene>
    <name evidence="1" type="ORF">MmiEs2_01130</name>
</gene>
<evidence type="ECO:0008006" key="3">
    <source>
        <dbReference type="Google" id="ProtNLM"/>
    </source>
</evidence>
<dbReference type="KEGG" id="mees:MmiEs2_01130"/>
<organism evidence="1 2">
    <name type="scientific">Methanimicrococcus stummii</name>
    <dbReference type="NCBI Taxonomy" id="3028294"/>
    <lineage>
        <taxon>Archaea</taxon>
        <taxon>Methanobacteriati</taxon>
        <taxon>Methanobacteriota</taxon>
        <taxon>Stenosarchaea group</taxon>
        <taxon>Methanomicrobia</taxon>
        <taxon>Methanosarcinales</taxon>
        <taxon>Methanosarcinaceae</taxon>
        <taxon>Methanimicrococcus</taxon>
    </lineage>
</organism>
<name>A0AA96ZWM0_9EURY</name>
<evidence type="ECO:0000313" key="2">
    <source>
        <dbReference type="Proteomes" id="UP001302662"/>
    </source>
</evidence>
<reference evidence="1 2" key="1">
    <citation type="submission" date="2023-07" db="EMBL/GenBank/DDBJ databases">
        <title>Closed genome sequence of Methanimicrococcus sp. Es2.</title>
        <authorList>
            <person name="Protasov E."/>
            <person name="Platt K."/>
            <person name="Reeh H."/>
            <person name="Poehlein A."/>
            <person name="Daniel R."/>
            <person name="Brune A."/>
        </authorList>
    </citation>
    <scope>NUCLEOTIDE SEQUENCE [LARGE SCALE GENOMIC DNA]</scope>
    <source>
        <strain evidence="1 2">Es2</strain>
    </source>
</reference>
<dbReference type="InterPro" id="IPR014942">
    <property type="entry name" value="AbiEii"/>
</dbReference>
<dbReference type="GeneID" id="85196564"/>
<dbReference type="RefSeq" id="WP_316559505.1">
    <property type="nucleotide sequence ID" value="NZ_CP131062.1"/>
</dbReference>